<dbReference type="AlphaFoldDB" id="A0A2T2NUL3"/>
<keyword evidence="2" id="KW-1185">Reference proteome</keyword>
<reference evidence="1 2" key="1">
    <citation type="journal article" date="2018" name="Front. Microbiol.">
        <title>Genome-Wide Analysis of Corynespora cassiicola Leaf Fall Disease Putative Effectors.</title>
        <authorList>
            <person name="Lopez D."/>
            <person name="Ribeiro S."/>
            <person name="Label P."/>
            <person name="Fumanal B."/>
            <person name="Venisse J.S."/>
            <person name="Kohler A."/>
            <person name="de Oliveira R.R."/>
            <person name="Labutti K."/>
            <person name="Lipzen A."/>
            <person name="Lail K."/>
            <person name="Bauer D."/>
            <person name="Ohm R.A."/>
            <person name="Barry K.W."/>
            <person name="Spatafora J."/>
            <person name="Grigoriev I.V."/>
            <person name="Martin F.M."/>
            <person name="Pujade-Renaud V."/>
        </authorList>
    </citation>
    <scope>NUCLEOTIDE SEQUENCE [LARGE SCALE GENOMIC DNA]</scope>
    <source>
        <strain evidence="1 2">Philippines</strain>
    </source>
</reference>
<protein>
    <submittedName>
        <fullName evidence="1">Uncharacterized protein</fullName>
    </submittedName>
</protein>
<dbReference type="EMBL" id="KZ678133">
    <property type="protein sequence ID" value="PSN68986.1"/>
    <property type="molecule type" value="Genomic_DNA"/>
</dbReference>
<accession>A0A2T2NUL3</accession>
<proteinExistence type="predicted"/>
<evidence type="ECO:0000313" key="1">
    <source>
        <dbReference type="EMBL" id="PSN68986.1"/>
    </source>
</evidence>
<gene>
    <name evidence="1" type="ORF">BS50DRAFT_329980</name>
</gene>
<evidence type="ECO:0000313" key="2">
    <source>
        <dbReference type="Proteomes" id="UP000240883"/>
    </source>
</evidence>
<name>A0A2T2NUL3_CORCC</name>
<sequence>MLTSAPAWRELTWAFHTMRQAPVSAREALWNWGRSSSSMRLSPLGHYPPPGSTNASSWPMTEQATAFWRPDWGKARLLHGRSYTPSGFFTIVVGDAHHAITVEPCVVVLSRRAARGTAQPNHNYTHFLTRESERARLRNEKIQAS</sequence>
<organism evidence="1 2">
    <name type="scientific">Corynespora cassiicola Philippines</name>
    <dbReference type="NCBI Taxonomy" id="1448308"/>
    <lineage>
        <taxon>Eukaryota</taxon>
        <taxon>Fungi</taxon>
        <taxon>Dikarya</taxon>
        <taxon>Ascomycota</taxon>
        <taxon>Pezizomycotina</taxon>
        <taxon>Dothideomycetes</taxon>
        <taxon>Pleosporomycetidae</taxon>
        <taxon>Pleosporales</taxon>
        <taxon>Corynesporascaceae</taxon>
        <taxon>Corynespora</taxon>
    </lineage>
</organism>
<dbReference type="Proteomes" id="UP000240883">
    <property type="component" value="Unassembled WGS sequence"/>
</dbReference>